<protein>
    <submittedName>
        <fullName evidence="2">Uncharacterized protein</fullName>
    </submittedName>
</protein>
<keyword evidence="1" id="KW-1133">Transmembrane helix</keyword>
<evidence type="ECO:0000313" key="2">
    <source>
        <dbReference type="EMBL" id="QHU10734.1"/>
    </source>
</evidence>
<feature type="transmembrane region" description="Helical" evidence="1">
    <location>
        <begin position="41"/>
        <end position="58"/>
    </location>
</feature>
<sequence length="68" mass="7060">MSGFHDSLGRVGGFAVVDTVLTVVVAGFVSQKIPAFKNQTGAIILGSLVLGELTHLALKIKTPVTNPQ</sequence>
<dbReference type="AlphaFoldDB" id="A0A6C0K3U5"/>
<reference evidence="2" key="1">
    <citation type="journal article" date="2020" name="Nature">
        <title>Giant virus diversity and host interactions through global metagenomics.</title>
        <authorList>
            <person name="Schulz F."/>
            <person name="Roux S."/>
            <person name="Paez-Espino D."/>
            <person name="Jungbluth S."/>
            <person name="Walsh D.A."/>
            <person name="Denef V.J."/>
            <person name="McMahon K.D."/>
            <person name="Konstantinidis K.T."/>
            <person name="Eloe-Fadrosh E.A."/>
            <person name="Kyrpides N.C."/>
            <person name="Woyke T."/>
        </authorList>
    </citation>
    <scope>NUCLEOTIDE SEQUENCE</scope>
    <source>
        <strain evidence="2">GVMAG-S-1101165-83</strain>
    </source>
</reference>
<organism evidence="2">
    <name type="scientific">viral metagenome</name>
    <dbReference type="NCBI Taxonomy" id="1070528"/>
    <lineage>
        <taxon>unclassified sequences</taxon>
        <taxon>metagenomes</taxon>
        <taxon>organismal metagenomes</taxon>
    </lineage>
</organism>
<proteinExistence type="predicted"/>
<name>A0A6C0K3U5_9ZZZZ</name>
<keyword evidence="1" id="KW-0472">Membrane</keyword>
<feature type="transmembrane region" description="Helical" evidence="1">
    <location>
        <begin position="12"/>
        <end position="29"/>
    </location>
</feature>
<evidence type="ECO:0000256" key="1">
    <source>
        <dbReference type="SAM" id="Phobius"/>
    </source>
</evidence>
<accession>A0A6C0K3U5</accession>
<keyword evidence="1" id="KW-0812">Transmembrane</keyword>
<dbReference type="EMBL" id="MN740771">
    <property type="protein sequence ID" value="QHU10734.1"/>
    <property type="molecule type" value="Genomic_DNA"/>
</dbReference>